<feature type="compositionally biased region" description="Polar residues" evidence="1">
    <location>
        <begin position="265"/>
        <end position="276"/>
    </location>
</feature>
<dbReference type="OrthoDB" id="278609at2"/>
<dbReference type="AlphaFoldDB" id="A0A5C5ZXT3"/>
<accession>A0A5C5ZXT3</accession>
<evidence type="ECO:0000313" key="2">
    <source>
        <dbReference type="EMBL" id="TWT91956.1"/>
    </source>
</evidence>
<comment type="caution">
    <text evidence="2">The sequence shown here is derived from an EMBL/GenBank/DDBJ whole genome shotgun (WGS) entry which is preliminary data.</text>
</comment>
<dbReference type="EMBL" id="SJPN01000013">
    <property type="protein sequence ID" value="TWT91956.1"/>
    <property type="molecule type" value="Genomic_DNA"/>
</dbReference>
<dbReference type="Proteomes" id="UP000320176">
    <property type="component" value="Unassembled WGS sequence"/>
</dbReference>
<reference evidence="2 3" key="1">
    <citation type="submission" date="2019-02" db="EMBL/GenBank/DDBJ databases">
        <title>Deep-cultivation of Planctomycetes and their phenomic and genomic characterization uncovers novel biology.</title>
        <authorList>
            <person name="Wiegand S."/>
            <person name="Jogler M."/>
            <person name="Boedeker C."/>
            <person name="Pinto D."/>
            <person name="Vollmers J."/>
            <person name="Rivas-Marin E."/>
            <person name="Kohn T."/>
            <person name="Peeters S.H."/>
            <person name="Heuer A."/>
            <person name="Rast P."/>
            <person name="Oberbeckmann S."/>
            <person name="Bunk B."/>
            <person name="Jeske O."/>
            <person name="Meyerdierks A."/>
            <person name="Storesund J.E."/>
            <person name="Kallscheuer N."/>
            <person name="Luecker S."/>
            <person name="Lage O.M."/>
            <person name="Pohl T."/>
            <person name="Merkel B.J."/>
            <person name="Hornburger P."/>
            <person name="Mueller R.-W."/>
            <person name="Bruemmer F."/>
            <person name="Labrenz M."/>
            <person name="Spormann A.M."/>
            <person name="Op Den Camp H."/>
            <person name="Overmann J."/>
            <person name="Amann R."/>
            <person name="Jetten M.S.M."/>
            <person name="Mascher T."/>
            <person name="Medema M.H."/>
            <person name="Devos D.P."/>
            <person name="Kaster A.-K."/>
            <person name="Ovreas L."/>
            <person name="Rohde M."/>
            <person name="Galperin M.Y."/>
            <person name="Jogler C."/>
        </authorList>
    </citation>
    <scope>NUCLEOTIDE SEQUENCE [LARGE SCALE GENOMIC DNA]</scope>
    <source>
        <strain evidence="2 3">Pla52n</strain>
    </source>
</reference>
<dbReference type="RefSeq" id="WP_146523343.1">
    <property type="nucleotide sequence ID" value="NZ_CP151726.1"/>
</dbReference>
<feature type="compositionally biased region" description="Low complexity" evidence="1">
    <location>
        <begin position="312"/>
        <end position="322"/>
    </location>
</feature>
<protein>
    <submittedName>
        <fullName evidence="2">Uncharacterized protein</fullName>
    </submittedName>
</protein>
<evidence type="ECO:0000313" key="3">
    <source>
        <dbReference type="Proteomes" id="UP000320176"/>
    </source>
</evidence>
<evidence type="ECO:0000256" key="1">
    <source>
        <dbReference type="SAM" id="MobiDB-lite"/>
    </source>
</evidence>
<feature type="compositionally biased region" description="Low complexity" evidence="1">
    <location>
        <begin position="335"/>
        <end position="345"/>
    </location>
</feature>
<name>A0A5C5ZXT3_9BACT</name>
<feature type="region of interest" description="Disordered" evidence="1">
    <location>
        <begin position="239"/>
        <end position="278"/>
    </location>
</feature>
<keyword evidence="3" id="KW-1185">Reference proteome</keyword>
<feature type="compositionally biased region" description="Basic and acidic residues" evidence="1">
    <location>
        <begin position="323"/>
        <end position="334"/>
    </location>
</feature>
<proteinExistence type="predicted"/>
<gene>
    <name evidence="2" type="ORF">Pla52n_64290</name>
</gene>
<feature type="region of interest" description="Disordered" evidence="1">
    <location>
        <begin position="304"/>
        <end position="361"/>
    </location>
</feature>
<organism evidence="2 3">
    <name type="scientific">Stieleria varia</name>
    <dbReference type="NCBI Taxonomy" id="2528005"/>
    <lineage>
        <taxon>Bacteria</taxon>
        <taxon>Pseudomonadati</taxon>
        <taxon>Planctomycetota</taxon>
        <taxon>Planctomycetia</taxon>
        <taxon>Pirellulales</taxon>
        <taxon>Pirellulaceae</taxon>
        <taxon>Stieleria</taxon>
    </lineage>
</organism>
<sequence>MRASILWLIWLVLPVFVIAYHYGPGQAWLARDQAAAMIREAEAQSVKATEAQNAAYQLQLDVLDARRKAFVAGVDWQTQPQHPIAQSVRSATDQQNAAYESAAEVWHATAELYGQATETLLNTIGQSTGKQQGPPQVDLELLESLRWAEARAMVRSGEVFNGIEQLQALLDLRVSDTNASAADGNPMRGSSKSLPTDAIREELAAAQYIGARLLREEGRPPEVWRPIANEARQHYRYLSAPESKPSAVVSTAQAVREQDPRGSQKKTTTETSSGNVDLSALTANLDRAERLQLNLEQVLNLEQSTSDQLEGLPLPRRAPLARRPGDGEPGDKPGKAPGRGPLQDGPPGGGAGVPAPYGAGW</sequence>